<evidence type="ECO:0000313" key="2">
    <source>
        <dbReference type="EMBL" id="KXJ93245.1"/>
    </source>
</evidence>
<dbReference type="EMBL" id="KQ964248">
    <property type="protein sequence ID" value="KXJ93245.1"/>
    <property type="molecule type" value="Genomic_DNA"/>
</dbReference>
<proteinExistence type="predicted"/>
<feature type="region of interest" description="Disordered" evidence="1">
    <location>
        <begin position="1"/>
        <end position="368"/>
    </location>
</feature>
<accession>A0A136J7V5</accession>
<reference evidence="3" key="1">
    <citation type="submission" date="2016-02" db="EMBL/GenBank/DDBJ databases">
        <title>Draft genome sequence of Microdochium bolleyi, a fungal endophyte of beachgrass.</title>
        <authorList>
            <consortium name="DOE Joint Genome Institute"/>
            <person name="David A.S."/>
            <person name="May G."/>
            <person name="Haridas S."/>
            <person name="Lim J."/>
            <person name="Wang M."/>
            <person name="Labutti K."/>
            <person name="Lipzen A."/>
            <person name="Barry K."/>
            <person name="Grigoriev I.V."/>
        </authorList>
    </citation>
    <scope>NUCLEOTIDE SEQUENCE [LARGE SCALE GENOMIC DNA]</scope>
    <source>
        <strain evidence="3">J235TASD1</strain>
    </source>
</reference>
<sequence length="368" mass="39449">MQGQPPSGPVYTLPVRPQPPLMPVPENQPLGMGHARVPSQTNTQQMMIQPPAFAQNPPPQKQMQGQPQMQGHQRIHGQQQMQGQQQQTQPPPPNVSGPRPPSTAFPAQQSNAQRPVQASGHPHMVRPGQFQPQVYQQQPGQQMPPAPSNHGHMAMGHGGQGNTAASIQGQVPPVGVSVPANSARRRSSGSYPSQPVGQQGNPQGSMPPRGQMASQSLGQMPMQQPATQQMQRPMQQQIQQPGQQQIQQPARQRLQKPMPQHMVQQPGSRPAQNTFPPAAQPSAGFPVQGQYPVQGQQLAQGQFPQGQAAQQGQSQTYAPQSPAKNAASPGLTGPSNAQPSPPAAAQGHQKTWSKTKNDYSGGDWGDNW</sequence>
<dbReference type="AlphaFoldDB" id="A0A136J7V5"/>
<feature type="compositionally biased region" description="Low complexity" evidence="1">
    <location>
        <begin position="284"/>
        <end position="315"/>
    </location>
</feature>
<feature type="compositionally biased region" description="Polar residues" evidence="1">
    <location>
        <begin position="188"/>
        <end position="204"/>
    </location>
</feature>
<evidence type="ECO:0000313" key="3">
    <source>
        <dbReference type="Proteomes" id="UP000070501"/>
    </source>
</evidence>
<feature type="compositionally biased region" description="Polar residues" evidence="1">
    <location>
        <begin position="105"/>
        <end position="116"/>
    </location>
</feature>
<feature type="compositionally biased region" description="Low complexity" evidence="1">
    <location>
        <begin position="49"/>
        <end position="88"/>
    </location>
</feature>
<dbReference type="Proteomes" id="UP000070501">
    <property type="component" value="Unassembled WGS sequence"/>
</dbReference>
<organism evidence="2 3">
    <name type="scientific">Microdochium bolleyi</name>
    <dbReference type="NCBI Taxonomy" id="196109"/>
    <lineage>
        <taxon>Eukaryota</taxon>
        <taxon>Fungi</taxon>
        <taxon>Dikarya</taxon>
        <taxon>Ascomycota</taxon>
        <taxon>Pezizomycotina</taxon>
        <taxon>Sordariomycetes</taxon>
        <taxon>Xylariomycetidae</taxon>
        <taxon>Xylariales</taxon>
        <taxon>Microdochiaceae</taxon>
        <taxon>Microdochium</taxon>
    </lineage>
</organism>
<feature type="compositionally biased region" description="Low complexity" evidence="1">
    <location>
        <begin position="334"/>
        <end position="346"/>
    </location>
</feature>
<name>A0A136J7V5_9PEZI</name>
<feature type="compositionally biased region" description="Low complexity" evidence="1">
    <location>
        <begin position="127"/>
        <end position="141"/>
    </location>
</feature>
<keyword evidence="3" id="KW-1185">Reference proteome</keyword>
<feature type="compositionally biased region" description="Low complexity" evidence="1">
    <location>
        <begin position="168"/>
        <end position="179"/>
    </location>
</feature>
<evidence type="ECO:0000256" key="1">
    <source>
        <dbReference type="SAM" id="MobiDB-lite"/>
    </source>
</evidence>
<dbReference type="InParanoid" id="A0A136J7V5"/>
<feature type="compositionally biased region" description="Pro residues" evidence="1">
    <location>
        <begin position="89"/>
        <end position="103"/>
    </location>
</feature>
<feature type="compositionally biased region" description="Polar residues" evidence="1">
    <location>
        <begin position="38"/>
        <end position="47"/>
    </location>
</feature>
<gene>
    <name evidence="2" type="ORF">Micbo1qcDRAFT_161212</name>
</gene>
<feature type="compositionally biased region" description="Polar residues" evidence="1">
    <location>
        <begin position="262"/>
        <end position="275"/>
    </location>
</feature>
<feature type="compositionally biased region" description="Low complexity" evidence="1">
    <location>
        <begin position="218"/>
        <end position="252"/>
    </location>
</feature>
<protein>
    <submittedName>
        <fullName evidence="2">Uncharacterized protein</fullName>
    </submittedName>
</protein>